<feature type="chain" id="PRO_5026851460" description="Expansin-like EG45 domain-containing protein" evidence="1">
    <location>
        <begin position="26"/>
        <end position="133"/>
    </location>
</feature>
<dbReference type="CDD" id="cd22269">
    <property type="entry name" value="DPBB_EG45-like"/>
    <property type="match status" value="1"/>
</dbReference>
<dbReference type="Proteomes" id="UP000507245">
    <property type="component" value="Unassembled WGS sequence"/>
</dbReference>
<name>A0A6J5W1C9_PRUAR</name>
<accession>A0A6J5W1C9</accession>
<dbReference type="InterPro" id="IPR007112">
    <property type="entry name" value="Expansin/allergen_DPBB_dom"/>
</dbReference>
<organism evidence="3 4">
    <name type="scientific">Prunus armeniaca</name>
    <name type="common">Apricot</name>
    <name type="synonym">Armeniaca vulgaris</name>
    <dbReference type="NCBI Taxonomy" id="36596"/>
    <lineage>
        <taxon>Eukaryota</taxon>
        <taxon>Viridiplantae</taxon>
        <taxon>Streptophyta</taxon>
        <taxon>Embryophyta</taxon>
        <taxon>Tracheophyta</taxon>
        <taxon>Spermatophyta</taxon>
        <taxon>Magnoliopsida</taxon>
        <taxon>eudicotyledons</taxon>
        <taxon>Gunneridae</taxon>
        <taxon>Pentapetalae</taxon>
        <taxon>rosids</taxon>
        <taxon>fabids</taxon>
        <taxon>Rosales</taxon>
        <taxon>Rosaceae</taxon>
        <taxon>Amygdaloideae</taxon>
        <taxon>Amygdaleae</taxon>
        <taxon>Prunus</taxon>
    </lineage>
</organism>
<dbReference type="GO" id="GO:0048046">
    <property type="term" value="C:apoplast"/>
    <property type="evidence" value="ECO:0007669"/>
    <property type="project" value="InterPro"/>
</dbReference>
<dbReference type="EMBL" id="CAEKKB010000001">
    <property type="protein sequence ID" value="CAB4293792.1"/>
    <property type="molecule type" value="Genomic_DNA"/>
</dbReference>
<keyword evidence="4" id="KW-1185">Reference proteome</keyword>
<proteinExistence type="predicted"/>
<dbReference type="InterPro" id="IPR036908">
    <property type="entry name" value="RlpA-like_sf"/>
</dbReference>
<dbReference type="PROSITE" id="PS50842">
    <property type="entry name" value="EXPANSIN_EG45"/>
    <property type="match status" value="1"/>
</dbReference>
<dbReference type="Gene3D" id="2.40.40.10">
    <property type="entry name" value="RlpA-like domain"/>
    <property type="match status" value="1"/>
</dbReference>
<dbReference type="PANTHER" id="PTHR47295">
    <property type="entry name" value="EG45-LIKE DOMAIN CONTAINING PROTEIN 1-RELATED"/>
    <property type="match status" value="1"/>
</dbReference>
<evidence type="ECO:0000259" key="2">
    <source>
        <dbReference type="PROSITE" id="PS50842"/>
    </source>
</evidence>
<gene>
    <name evidence="3" type="ORF">ORAREDHAP_LOCUS3040</name>
</gene>
<dbReference type="InterPro" id="IPR044206">
    <property type="entry name" value="EGC1/2"/>
</dbReference>
<evidence type="ECO:0000313" key="4">
    <source>
        <dbReference type="Proteomes" id="UP000507245"/>
    </source>
</evidence>
<evidence type="ECO:0000256" key="1">
    <source>
        <dbReference type="SAM" id="SignalP"/>
    </source>
</evidence>
<dbReference type="InterPro" id="IPR009009">
    <property type="entry name" value="RlpA-like_DPBB"/>
</dbReference>
<dbReference type="GO" id="GO:0009627">
    <property type="term" value="P:systemic acquired resistance"/>
    <property type="evidence" value="ECO:0007669"/>
    <property type="project" value="InterPro"/>
</dbReference>
<keyword evidence="1" id="KW-0732">Signal</keyword>
<evidence type="ECO:0000313" key="3">
    <source>
        <dbReference type="EMBL" id="CAB4293792.1"/>
    </source>
</evidence>
<feature type="domain" description="Expansin-like EG45" evidence="2">
    <location>
        <begin position="28"/>
        <end position="133"/>
    </location>
</feature>
<feature type="signal peptide" evidence="1">
    <location>
        <begin position="1"/>
        <end position="25"/>
    </location>
</feature>
<dbReference type="PANTHER" id="PTHR47295:SF10">
    <property type="entry name" value="EG45-LIKE DOMAIN CONTAINING PROTEIN"/>
    <property type="match status" value="1"/>
</dbReference>
<dbReference type="Pfam" id="PF03330">
    <property type="entry name" value="DPBB_1"/>
    <property type="match status" value="1"/>
</dbReference>
<reference evidence="4" key="1">
    <citation type="journal article" date="2020" name="Genome Biol.">
        <title>Gamete binning: chromosome-level and haplotype-resolved genome assembly enabled by high-throughput single-cell sequencing of gamete genomes.</title>
        <authorList>
            <person name="Campoy J.A."/>
            <person name="Sun H."/>
            <person name="Goel M."/>
            <person name="Jiao W.-B."/>
            <person name="Folz-Donahue K."/>
            <person name="Wang N."/>
            <person name="Rubio M."/>
            <person name="Liu C."/>
            <person name="Kukat C."/>
            <person name="Ruiz D."/>
            <person name="Huettel B."/>
            <person name="Schneeberger K."/>
        </authorList>
    </citation>
    <scope>NUCLEOTIDE SEQUENCE [LARGE SCALE GENOMIC DNA]</scope>
    <source>
        <strain evidence="4">cv. Rojo Pasion</strain>
    </source>
</reference>
<dbReference type="AlphaFoldDB" id="A0A6J5W1C9"/>
<sequence>MVRLHNLFILTALIIFCFFSSPAIGTTGSATYYNPPYTPSACFGRRDSGHMVAAASYMLYNRRAICGRRYKVTCLTAAYSKGRNPCKANNVVYVTVVDLCPGCQAQQLDLSREAFASIAGLGAGRIKIYFQPV</sequence>
<dbReference type="SMART" id="SM00837">
    <property type="entry name" value="DPBB_1"/>
    <property type="match status" value="1"/>
</dbReference>
<dbReference type="SUPFAM" id="SSF50685">
    <property type="entry name" value="Barwin-like endoglucanases"/>
    <property type="match status" value="1"/>
</dbReference>
<protein>
    <recommendedName>
        <fullName evidence="2">Expansin-like EG45 domain-containing protein</fullName>
    </recommendedName>
</protein>
<dbReference type="OrthoDB" id="623670at2759"/>